<accession>A0A061IWL8</accession>
<feature type="compositionally biased region" description="Pro residues" evidence="1">
    <location>
        <begin position="252"/>
        <end position="276"/>
    </location>
</feature>
<dbReference type="VEuPathDB" id="TriTrypDB:TRSC58_04781"/>
<feature type="region of interest" description="Disordered" evidence="1">
    <location>
        <begin position="425"/>
        <end position="444"/>
    </location>
</feature>
<dbReference type="Proteomes" id="UP000031737">
    <property type="component" value="Unassembled WGS sequence"/>
</dbReference>
<dbReference type="OrthoDB" id="251968at2759"/>
<feature type="compositionally biased region" description="Low complexity" evidence="1">
    <location>
        <begin position="490"/>
        <end position="506"/>
    </location>
</feature>
<protein>
    <submittedName>
        <fullName evidence="2">Uncharacterized protein</fullName>
    </submittedName>
</protein>
<gene>
    <name evidence="2" type="ORF">TRSC58_04781</name>
</gene>
<feature type="compositionally biased region" description="Low complexity" evidence="1">
    <location>
        <begin position="103"/>
        <end position="114"/>
    </location>
</feature>
<organism evidence="2 3">
    <name type="scientific">Trypanosoma rangeli SC58</name>
    <dbReference type="NCBI Taxonomy" id="429131"/>
    <lineage>
        <taxon>Eukaryota</taxon>
        <taxon>Discoba</taxon>
        <taxon>Euglenozoa</taxon>
        <taxon>Kinetoplastea</taxon>
        <taxon>Metakinetoplastina</taxon>
        <taxon>Trypanosomatida</taxon>
        <taxon>Trypanosomatidae</taxon>
        <taxon>Trypanosoma</taxon>
        <taxon>Herpetosoma</taxon>
    </lineage>
</organism>
<evidence type="ECO:0000256" key="1">
    <source>
        <dbReference type="SAM" id="MobiDB-lite"/>
    </source>
</evidence>
<dbReference type="EMBL" id="AUPL01004781">
    <property type="protein sequence ID" value="ESL07528.1"/>
    <property type="molecule type" value="Genomic_DNA"/>
</dbReference>
<evidence type="ECO:0000313" key="2">
    <source>
        <dbReference type="EMBL" id="ESL07528.1"/>
    </source>
</evidence>
<feature type="region of interest" description="Disordered" evidence="1">
    <location>
        <begin position="490"/>
        <end position="511"/>
    </location>
</feature>
<proteinExistence type="predicted"/>
<reference evidence="2 3" key="1">
    <citation type="submission" date="2013-07" db="EMBL/GenBank/DDBJ databases">
        <authorList>
            <person name="Stoco P.H."/>
            <person name="Wagner G."/>
            <person name="Gerber A."/>
            <person name="Zaha A."/>
            <person name="Thompson C."/>
            <person name="Bartholomeu D.C."/>
            <person name="Luckemeyer D.D."/>
            <person name="Bahia D."/>
            <person name="Loreto E."/>
            <person name="Prestes E.B."/>
            <person name="Lima F.M."/>
            <person name="Rodrigues-Luiz G."/>
            <person name="Vallejo G.A."/>
            <person name="Filho J.F."/>
            <person name="Monteiro K.M."/>
            <person name="Tyler K.M."/>
            <person name="de Almeida L.G."/>
            <person name="Ortiz M.F."/>
            <person name="Siervo M.A."/>
            <person name="de Moraes M.H."/>
            <person name="Cunha O.L."/>
            <person name="Mendonca-Neto R."/>
            <person name="Silva R."/>
            <person name="Teixeira S.M."/>
            <person name="Murta S.M."/>
            <person name="Sincero T.C."/>
            <person name="Mendes T.A."/>
            <person name="Urmenyi T.P."/>
            <person name="Silva V.G."/>
            <person name="da Rocha W.D."/>
            <person name="Andersson B."/>
            <person name="Romanha A.J."/>
            <person name="Steindel M."/>
            <person name="de Vasconcelos A.T."/>
            <person name="Grisard E.C."/>
        </authorList>
    </citation>
    <scope>NUCLEOTIDE SEQUENCE [LARGE SCALE GENOMIC DNA]</scope>
    <source>
        <strain evidence="2 3">SC58</strain>
    </source>
</reference>
<feature type="region of interest" description="Disordered" evidence="1">
    <location>
        <begin position="240"/>
        <end position="289"/>
    </location>
</feature>
<feature type="region of interest" description="Disordered" evidence="1">
    <location>
        <begin position="389"/>
        <end position="413"/>
    </location>
</feature>
<keyword evidence="3" id="KW-1185">Reference proteome</keyword>
<feature type="compositionally biased region" description="Polar residues" evidence="1">
    <location>
        <begin position="115"/>
        <end position="135"/>
    </location>
</feature>
<feature type="compositionally biased region" description="Low complexity" evidence="1">
    <location>
        <begin position="53"/>
        <end position="62"/>
    </location>
</feature>
<name>A0A061IWL8_TRYRA</name>
<comment type="caution">
    <text evidence="2">The sequence shown here is derived from an EMBL/GenBank/DDBJ whole genome shotgun (WGS) entry which is preliminary data.</text>
</comment>
<dbReference type="AlphaFoldDB" id="A0A061IWL8"/>
<sequence length="538" mass="58731">MCDFDYERLFRPQQEDDVELRRITEDFQRQFKFMDEEEDEMNKSDVTPPPPLLSSTTGITPSDGNASGATELRQRNAVKESRAVGTSPLNARRTSHETEPMEGRSFSSSPSRGRQQLTSSGAQTPTQNSNENSTAPLPGPAAVASGLPGEASSLKATPSLVPETVPKPLPPYLHQKECPPPYGWASVTQTKQPLGVASMPLGTPVQNLRAAPPTLQPSQLPFAAYAADAQTIAAGGFPAGLQARPVMLQPQPQQPQQPPPPPPPPPPPLAPPPPQPQQAQPQSTQSAATGTMLQSFSMGQQPPILPPPMSHAFGASIPQLQQVPQAQAQYVSGAAPPGYAQVLVPARTADGTTGYQLMMISTQHLPQGTNAFTPQLVQAQLEKTQLEQQQQQQQQQLPSQPQQQPPQQTQQPQAVMQYMWQPPLQAQNQQQQHPPQQQQQQAGTIPQQFFTPQYANLASTPQRYALVSANGQQQYVMALAMNPLQQFQQQQQQLQQHSQQFQQQPQPARPVYLTSQQGQPMFTTSMLPSGMPPGYRFN</sequence>
<feature type="compositionally biased region" description="Basic and acidic residues" evidence="1">
    <location>
        <begin position="72"/>
        <end position="82"/>
    </location>
</feature>
<feature type="region of interest" description="Disordered" evidence="1">
    <location>
        <begin position="31"/>
        <end position="184"/>
    </location>
</feature>
<evidence type="ECO:0000313" key="3">
    <source>
        <dbReference type="Proteomes" id="UP000031737"/>
    </source>
</evidence>